<feature type="region of interest" description="Disordered" evidence="1">
    <location>
        <begin position="1"/>
        <end position="55"/>
    </location>
</feature>
<protein>
    <submittedName>
        <fullName evidence="2">Uncharacterized protein</fullName>
    </submittedName>
</protein>
<feature type="region of interest" description="Disordered" evidence="1">
    <location>
        <begin position="218"/>
        <end position="239"/>
    </location>
</feature>
<name>A0A6J4MM79_9BACT</name>
<feature type="non-terminal residue" evidence="2">
    <location>
        <position position="254"/>
    </location>
</feature>
<accession>A0A6J4MM79</accession>
<feature type="compositionally biased region" description="Basic residues" evidence="1">
    <location>
        <begin position="33"/>
        <end position="51"/>
    </location>
</feature>
<proteinExistence type="predicted"/>
<feature type="non-terminal residue" evidence="2">
    <location>
        <position position="1"/>
    </location>
</feature>
<dbReference type="EMBL" id="CADCTV010000797">
    <property type="protein sequence ID" value="CAA9361936.1"/>
    <property type="molecule type" value="Genomic_DNA"/>
</dbReference>
<reference evidence="2" key="1">
    <citation type="submission" date="2020-02" db="EMBL/GenBank/DDBJ databases">
        <authorList>
            <person name="Meier V. D."/>
        </authorList>
    </citation>
    <scope>NUCLEOTIDE SEQUENCE</scope>
    <source>
        <strain evidence="2">AVDCRST_MAG89</strain>
    </source>
</reference>
<sequence length="254" mass="25918">ERPGASTARRGGAPRLRQLRHGARGPLLPRLRAGARARRGHHPRPGGRRGGRGAVAGRPLRAHLSHAPLSPWRAHARVPGGAPGGVLRPVPPVPAGERRAPGAGGGDRRHLVLLLHGIGLGRAVGEDGRAPAAADVRAAPRVRGAPQPAPAPAQDVRGALRVRAPLPHGGVHRLHRPHPACAAHHTPLRVARAGGGAGHRGAALPDPLPVPCPARGLRRHPAGDGLEDGGAGGGLRRRAAPGAGWVDARAEVSV</sequence>
<feature type="compositionally biased region" description="Basic and acidic residues" evidence="1">
    <location>
        <begin position="96"/>
        <end position="105"/>
    </location>
</feature>
<feature type="region of interest" description="Disordered" evidence="1">
    <location>
        <begin position="81"/>
        <end position="105"/>
    </location>
</feature>
<dbReference type="AlphaFoldDB" id="A0A6J4MM79"/>
<evidence type="ECO:0000313" key="2">
    <source>
        <dbReference type="EMBL" id="CAA9361936.1"/>
    </source>
</evidence>
<gene>
    <name evidence="2" type="ORF">AVDCRST_MAG89-3800</name>
</gene>
<evidence type="ECO:0000256" key="1">
    <source>
        <dbReference type="SAM" id="MobiDB-lite"/>
    </source>
</evidence>
<organism evidence="2">
    <name type="scientific">uncultured Gemmatimonadota bacterium</name>
    <dbReference type="NCBI Taxonomy" id="203437"/>
    <lineage>
        <taxon>Bacteria</taxon>
        <taxon>Pseudomonadati</taxon>
        <taxon>Gemmatimonadota</taxon>
        <taxon>environmental samples</taxon>
    </lineage>
</organism>